<evidence type="ECO:0000313" key="5">
    <source>
        <dbReference type="Proteomes" id="UP000233551"/>
    </source>
</evidence>
<protein>
    <submittedName>
        <fullName evidence="2">Uncharacterized protein</fullName>
    </submittedName>
</protein>
<comment type="caution">
    <text evidence="2">The sequence shown here is derived from an EMBL/GenBank/DDBJ whole genome shotgun (WGS) entry which is preliminary data.</text>
</comment>
<gene>
    <name evidence="2" type="ORF">CDL15_Pgr026817</name>
    <name evidence="3" type="ORF">CRG98_039931</name>
</gene>
<reference evidence="3 5" key="3">
    <citation type="submission" date="2017-11" db="EMBL/GenBank/DDBJ databases">
        <title>De-novo sequencing of pomegranate (Punica granatum L.) genome.</title>
        <authorList>
            <person name="Akparov Z."/>
            <person name="Amiraslanov A."/>
            <person name="Hajiyeva S."/>
            <person name="Abbasov M."/>
            <person name="Kaur K."/>
            <person name="Hamwieh A."/>
            <person name="Solovyev V."/>
            <person name="Salamov A."/>
            <person name="Braich B."/>
            <person name="Kosarev P."/>
            <person name="Mahmoud A."/>
            <person name="Hajiyev E."/>
            <person name="Babayeva S."/>
            <person name="Izzatullayeva V."/>
            <person name="Mammadov A."/>
            <person name="Mammadov A."/>
            <person name="Sharifova S."/>
            <person name="Ojaghi J."/>
            <person name="Eynullazada K."/>
            <person name="Bayramov B."/>
            <person name="Abdulazimova A."/>
            <person name="Shahmuradov I."/>
        </authorList>
    </citation>
    <scope>NUCLEOTIDE SEQUENCE [LARGE SCALE GENOMIC DNA]</scope>
    <source>
        <strain evidence="3">AG2017</strain>
        <strain evidence="5">cv. AG2017</strain>
        <tissue evidence="3">Leaf</tissue>
    </source>
</reference>
<accession>A0A218WM95</accession>
<evidence type="ECO:0000313" key="4">
    <source>
        <dbReference type="Proteomes" id="UP000197138"/>
    </source>
</evidence>
<reference evidence="4" key="1">
    <citation type="journal article" date="2017" name="Plant J.">
        <title>The pomegranate (Punica granatum L.) genome and the genomics of punicalagin biosynthesis.</title>
        <authorList>
            <person name="Qin G."/>
            <person name="Xu C."/>
            <person name="Ming R."/>
            <person name="Tang H."/>
            <person name="Guyot R."/>
            <person name="Kramer E.M."/>
            <person name="Hu Y."/>
            <person name="Yi X."/>
            <person name="Qi Y."/>
            <person name="Xu X."/>
            <person name="Gao Z."/>
            <person name="Pan H."/>
            <person name="Jian J."/>
            <person name="Tian Y."/>
            <person name="Yue Z."/>
            <person name="Xu Y."/>
        </authorList>
    </citation>
    <scope>NUCLEOTIDE SEQUENCE [LARGE SCALE GENOMIC DNA]</scope>
    <source>
        <strain evidence="4">cv. Dabenzi</strain>
    </source>
</reference>
<dbReference type="Proteomes" id="UP000197138">
    <property type="component" value="Unassembled WGS sequence"/>
</dbReference>
<organism evidence="2 4">
    <name type="scientific">Punica granatum</name>
    <name type="common">Pomegranate</name>
    <dbReference type="NCBI Taxonomy" id="22663"/>
    <lineage>
        <taxon>Eukaryota</taxon>
        <taxon>Viridiplantae</taxon>
        <taxon>Streptophyta</taxon>
        <taxon>Embryophyta</taxon>
        <taxon>Tracheophyta</taxon>
        <taxon>Spermatophyta</taxon>
        <taxon>Magnoliopsida</taxon>
        <taxon>eudicotyledons</taxon>
        <taxon>Gunneridae</taxon>
        <taxon>Pentapetalae</taxon>
        <taxon>rosids</taxon>
        <taxon>malvids</taxon>
        <taxon>Myrtales</taxon>
        <taxon>Lythraceae</taxon>
        <taxon>Punica</taxon>
    </lineage>
</organism>
<dbReference type="EMBL" id="MTKT01003950">
    <property type="protein sequence ID" value="OWM73713.1"/>
    <property type="molecule type" value="Genomic_DNA"/>
</dbReference>
<dbReference type="STRING" id="22663.A0A218WM95"/>
<keyword evidence="5" id="KW-1185">Reference proteome</keyword>
<feature type="region of interest" description="Disordered" evidence="1">
    <location>
        <begin position="1"/>
        <end position="22"/>
    </location>
</feature>
<evidence type="ECO:0000313" key="2">
    <source>
        <dbReference type="EMBL" id="OWM73713.1"/>
    </source>
</evidence>
<sequence>MNNNNKDSCSNNNTTTTNATGSGRNLCLYFLDQERLCSIVALSAMDEAEEEEAPTELNMVNSSVGFLVISTNKLSIKYTNMNLHGHNVGVVQANRPTPVK</sequence>
<evidence type="ECO:0000256" key="1">
    <source>
        <dbReference type="SAM" id="MobiDB-lite"/>
    </source>
</evidence>
<dbReference type="EMBL" id="PGOL01003787">
    <property type="protein sequence ID" value="PKI39678.1"/>
    <property type="molecule type" value="Genomic_DNA"/>
</dbReference>
<evidence type="ECO:0000313" key="3">
    <source>
        <dbReference type="EMBL" id="PKI39678.1"/>
    </source>
</evidence>
<name>A0A218WM95_PUNGR</name>
<reference evidence="2" key="2">
    <citation type="submission" date="2017-06" db="EMBL/GenBank/DDBJ databases">
        <title>The pomegranate genome and the genomics of punicalagin biosynthesis.</title>
        <authorList>
            <person name="Xu C."/>
        </authorList>
    </citation>
    <scope>NUCLEOTIDE SEQUENCE [LARGE SCALE GENOMIC DNA]</scope>
    <source>
        <tissue evidence="2">Fresh leaf</tissue>
    </source>
</reference>
<dbReference type="Proteomes" id="UP000233551">
    <property type="component" value="Unassembled WGS sequence"/>
</dbReference>
<proteinExistence type="predicted"/>
<dbReference type="AlphaFoldDB" id="A0A218WM95"/>